<dbReference type="Proteomes" id="UP001161064">
    <property type="component" value="Unassembled WGS sequence"/>
</dbReference>
<organism evidence="2 3">
    <name type="scientific">Candidatus Phycosocius spiralis</name>
    <dbReference type="NCBI Taxonomy" id="2815099"/>
    <lineage>
        <taxon>Bacteria</taxon>
        <taxon>Pseudomonadati</taxon>
        <taxon>Pseudomonadota</taxon>
        <taxon>Alphaproteobacteria</taxon>
        <taxon>Caulobacterales</taxon>
        <taxon>Caulobacterales incertae sedis</taxon>
        <taxon>Candidatus Phycosocius</taxon>
    </lineage>
</organism>
<proteinExistence type="predicted"/>
<keyword evidence="1" id="KW-0472">Membrane</keyword>
<keyword evidence="1" id="KW-0812">Transmembrane</keyword>
<protein>
    <recommendedName>
        <fullName evidence="4">Cytochrome C oxidase assembly protein</fullName>
    </recommendedName>
</protein>
<gene>
    <name evidence="2" type="ORF">PsB1_1331</name>
</gene>
<feature type="transmembrane region" description="Helical" evidence="1">
    <location>
        <begin position="20"/>
        <end position="39"/>
    </location>
</feature>
<keyword evidence="3" id="KW-1185">Reference proteome</keyword>
<comment type="caution">
    <text evidence="2">The sequence shown here is derived from an EMBL/GenBank/DDBJ whole genome shotgun (WGS) entry which is preliminary data.</text>
</comment>
<evidence type="ECO:0000313" key="2">
    <source>
        <dbReference type="EMBL" id="GIU67177.1"/>
    </source>
</evidence>
<evidence type="ECO:0000256" key="1">
    <source>
        <dbReference type="SAM" id="Phobius"/>
    </source>
</evidence>
<dbReference type="EMBL" id="BPFZ01000007">
    <property type="protein sequence ID" value="GIU67177.1"/>
    <property type="molecule type" value="Genomic_DNA"/>
</dbReference>
<reference evidence="2" key="1">
    <citation type="submission" date="2021-05" db="EMBL/GenBank/DDBJ databases">
        <authorList>
            <person name="Tanabe Y."/>
        </authorList>
    </citation>
    <scope>NUCLEOTIDE SEQUENCE</scope>
    <source>
        <strain evidence="2">BOTRYCO-1</strain>
    </source>
</reference>
<evidence type="ECO:0000313" key="3">
    <source>
        <dbReference type="Proteomes" id="UP001161064"/>
    </source>
</evidence>
<accession>A0ABQ4PVW0</accession>
<keyword evidence="1" id="KW-1133">Transmembrane helix</keyword>
<name>A0ABQ4PVW0_9PROT</name>
<evidence type="ECO:0008006" key="4">
    <source>
        <dbReference type="Google" id="ProtNLM"/>
    </source>
</evidence>
<sequence length="48" mass="5413">MKEKLPLDETTARNRRSLAIGLCLFAFVAIVFLVTIVRLQGHALNKPF</sequence>
<reference evidence="2" key="2">
    <citation type="journal article" date="2023" name="ISME Commun">
        <title>Characterization of a bloom-associated alphaproteobacterial lineage, 'Candidatus Phycosocius': insights into freshwater algal-bacterial interactions.</title>
        <authorList>
            <person name="Tanabe Y."/>
            <person name="Yamaguchi H."/>
            <person name="Yoshida M."/>
            <person name="Kai A."/>
            <person name="Okazaki Y."/>
        </authorList>
    </citation>
    <scope>NUCLEOTIDE SEQUENCE</scope>
    <source>
        <strain evidence="2">BOTRYCO-1</strain>
    </source>
</reference>
<dbReference type="RefSeq" id="WP_284359958.1">
    <property type="nucleotide sequence ID" value="NZ_BPFZ01000007.1"/>
</dbReference>